<dbReference type="CDD" id="cd04301">
    <property type="entry name" value="NAT_SF"/>
    <property type="match status" value="1"/>
</dbReference>
<dbReference type="InterPro" id="IPR051556">
    <property type="entry name" value="N-term/lysine_N-AcTrnsfr"/>
</dbReference>
<dbReference type="RefSeq" id="WP_084113414.1">
    <property type="nucleotide sequence ID" value="NZ_FWXH01000002.1"/>
</dbReference>
<name>A0A1W1WZ39_9CLOT</name>
<feature type="domain" description="N-acetyltransferase" evidence="3">
    <location>
        <begin position="159"/>
        <end position="288"/>
    </location>
</feature>
<dbReference type="STRING" id="1121291.SAMN02745134_00201"/>
<dbReference type="Gene3D" id="3.40.630.30">
    <property type="match status" value="1"/>
</dbReference>
<evidence type="ECO:0000259" key="3">
    <source>
        <dbReference type="PROSITE" id="PS51186"/>
    </source>
</evidence>
<sequence length="288" mass="34434">MLSCVNLNNNNINNLKKLNDDRKIFNNINKDFFKFYNDLNFIQKHFRKKLVKLLEDSGKYVGYIWINNDSRKYYRIESLSININEDSVKCFKMLLNSISLKGSFIYECEKNNFNYKVLKEIGFKKIQGTLEMCCNLIGTKHLEIRKDISITKFLSNQDEKIRCYIQNKIFEKDDRIPLSIQDIYFDESQDYYFEDGCYFINIDDKPIGYGQIIVNDSMPIVVNFGILSEYRKNGYGKYFIKFLQNVAVKNGFKEIYIKVDWDNRIAFELYKSVGFKVDKEIYKWKLQR</sequence>
<protein>
    <submittedName>
        <fullName evidence="4">Acetyltransferase (GNAT) family protein</fullName>
    </submittedName>
</protein>
<proteinExistence type="predicted"/>
<keyword evidence="5" id="KW-1185">Reference proteome</keyword>
<keyword evidence="1 4" id="KW-0808">Transferase</keyword>
<dbReference type="AlphaFoldDB" id="A0A1W1WZ39"/>
<dbReference type="Pfam" id="PF00583">
    <property type="entry name" value="Acetyltransf_1"/>
    <property type="match status" value="1"/>
</dbReference>
<dbReference type="InterPro" id="IPR016181">
    <property type="entry name" value="Acyl_CoA_acyltransferase"/>
</dbReference>
<dbReference type="EMBL" id="FWXH01000002">
    <property type="protein sequence ID" value="SMC16992.1"/>
    <property type="molecule type" value="Genomic_DNA"/>
</dbReference>
<dbReference type="SUPFAM" id="SSF55729">
    <property type="entry name" value="Acyl-CoA N-acyltransferases (Nat)"/>
    <property type="match status" value="1"/>
</dbReference>
<organism evidence="4 5">
    <name type="scientific">Clostridium acidisoli DSM 12555</name>
    <dbReference type="NCBI Taxonomy" id="1121291"/>
    <lineage>
        <taxon>Bacteria</taxon>
        <taxon>Bacillati</taxon>
        <taxon>Bacillota</taxon>
        <taxon>Clostridia</taxon>
        <taxon>Eubacteriales</taxon>
        <taxon>Clostridiaceae</taxon>
        <taxon>Clostridium</taxon>
    </lineage>
</organism>
<dbReference type="InterPro" id="IPR000182">
    <property type="entry name" value="GNAT_dom"/>
</dbReference>
<evidence type="ECO:0000313" key="4">
    <source>
        <dbReference type="EMBL" id="SMC16992.1"/>
    </source>
</evidence>
<evidence type="ECO:0000313" key="5">
    <source>
        <dbReference type="Proteomes" id="UP000192468"/>
    </source>
</evidence>
<gene>
    <name evidence="4" type="ORF">SAMN02745134_00201</name>
</gene>
<dbReference type="OrthoDB" id="1910906at2"/>
<dbReference type="GO" id="GO:0016747">
    <property type="term" value="F:acyltransferase activity, transferring groups other than amino-acyl groups"/>
    <property type="evidence" value="ECO:0007669"/>
    <property type="project" value="InterPro"/>
</dbReference>
<reference evidence="4 5" key="1">
    <citation type="submission" date="2017-04" db="EMBL/GenBank/DDBJ databases">
        <authorList>
            <person name="Afonso C.L."/>
            <person name="Miller P.J."/>
            <person name="Scott M.A."/>
            <person name="Spackman E."/>
            <person name="Goraichik I."/>
            <person name="Dimitrov K.M."/>
            <person name="Suarez D.L."/>
            <person name="Swayne D.E."/>
        </authorList>
    </citation>
    <scope>NUCLEOTIDE SEQUENCE [LARGE SCALE GENOMIC DNA]</scope>
    <source>
        <strain evidence="4 5">DSM 12555</strain>
    </source>
</reference>
<dbReference type="PROSITE" id="PS51186">
    <property type="entry name" value="GNAT"/>
    <property type="match status" value="1"/>
</dbReference>
<evidence type="ECO:0000256" key="1">
    <source>
        <dbReference type="ARBA" id="ARBA00022679"/>
    </source>
</evidence>
<evidence type="ECO:0000256" key="2">
    <source>
        <dbReference type="ARBA" id="ARBA00023315"/>
    </source>
</evidence>
<accession>A0A1W1WZ39</accession>
<keyword evidence="2" id="KW-0012">Acyltransferase</keyword>
<dbReference type="PANTHER" id="PTHR42919:SF8">
    <property type="entry name" value="N-ALPHA-ACETYLTRANSFERASE 50"/>
    <property type="match status" value="1"/>
</dbReference>
<dbReference type="Proteomes" id="UP000192468">
    <property type="component" value="Unassembled WGS sequence"/>
</dbReference>
<dbReference type="PANTHER" id="PTHR42919">
    <property type="entry name" value="N-ALPHA-ACETYLTRANSFERASE"/>
    <property type="match status" value="1"/>
</dbReference>